<evidence type="ECO:0000313" key="1">
    <source>
        <dbReference type="EMBL" id="AMD84569.1"/>
    </source>
</evidence>
<reference evidence="1 3" key="1">
    <citation type="submission" date="2016-02" db="EMBL/GenBank/DDBJ databases">
        <authorList>
            <person name="Holder M.E."/>
            <person name="Ajami N.J."/>
            <person name="Petrosino J.F."/>
        </authorList>
    </citation>
    <scope>NUCLEOTIDE SEQUENCE [LARGE SCALE GENOMIC DNA]</scope>
    <source>
        <strain evidence="1 3">CCUG 32990</strain>
    </source>
</reference>
<reference evidence="2 4" key="2">
    <citation type="submission" date="2017-06" db="EMBL/GenBank/DDBJ databases">
        <authorList>
            <consortium name="Pathogen Informatics"/>
        </authorList>
    </citation>
    <scope>NUCLEOTIDE SEQUENCE [LARGE SCALE GENOMIC DNA]</scope>
    <source>
        <strain evidence="2 4">NCTC12947</strain>
    </source>
</reference>
<accession>A0AAX2GYE7</accession>
<dbReference type="RefSeq" id="WP_066428178.1">
    <property type="nucleotide sequence ID" value="NZ_CP014227.1"/>
</dbReference>
<dbReference type="Proteomes" id="UP000215539">
    <property type="component" value="Chromosome 1"/>
</dbReference>
<sequence length="68" mass="7973">MVTTLEFKQPISIKQLLVVEKLLDAIGIEIKKDDTELSEKEFFAKINRAKNSKRMTLTEEKQRELFSM</sequence>
<dbReference type="KEGG" id="chg:AXF12_02945"/>
<evidence type="ECO:0000313" key="2">
    <source>
        <dbReference type="EMBL" id="SNV09238.1"/>
    </source>
</evidence>
<dbReference type="EMBL" id="CP014227">
    <property type="protein sequence ID" value="AMD84569.1"/>
    <property type="molecule type" value="Genomic_DNA"/>
</dbReference>
<name>A0AAX2GYE7_9FLAO</name>
<evidence type="ECO:0000313" key="3">
    <source>
        <dbReference type="Proteomes" id="UP000065822"/>
    </source>
</evidence>
<evidence type="ECO:0000313" key="4">
    <source>
        <dbReference type="Proteomes" id="UP000215539"/>
    </source>
</evidence>
<proteinExistence type="predicted"/>
<keyword evidence="3" id="KW-1185">Reference proteome</keyword>
<dbReference type="EMBL" id="LT906449">
    <property type="protein sequence ID" value="SNV09238.1"/>
    <property type="molecule type" value="Genomic_DNA"/>
</dbReference>
<dbReference type="AlphaFoldDB" id="A0AAX2GYE7"/>
<organism evidence="2 4">
    <name type="scientific">Capnocytophaga haemolytica</name>
    <dbReference type="NCBI Taxonomy" id="45243"/>
    <lineage>
        <taxon>Bacteria</taxon>
        <taxon>Pseudomonadati</taxon>
        <taxon>Bacteroidota</taxon>
        <taxon>Flavobacteriia</taxon>
        <taxon>Flavobacteriales</taxon>
        <taxon>Flavobacteriaceae</taxon>
        <taxon>Capnocytophaga</taxon>
    </lineage>
</organism>
<gene>
    <name evidence="1" type="ORF">AXF12_02945</name>
    <name evidence="2" type="ORF">SAMEA44541418_01150</name>
</gene>
<protein>
    <submittedName>
        <fullName evidence="2">Uncharacterized protein</fullName>
    </submittedName>
</protein>
<dbReference type="Proteomes" id="UP000065822">
    <property type="component" value="Chromosome"/>
</dbReference>